<feature type="region of interest" description="Disordered" evidence="1">
    <location>
        <begin position="233"/>
        <end position="341"/>
    </location>
</feature>
<evidence type="ECO:0000256" key="1">
    <source>
        <dbReference type="SAM" id="MobiDB-lite"/>
    </source>
</evidence>
<name>A0A433QHC6_9FUNG</name>
<keyword evidence="3" id="KW-1185">Reference proteome</keyword>
<dbReference type="Proteomes" id="UP000274822">
    <property type="component" value="Unassembled WGS sequence"/>
</dbReference>
<organism evidence="2 3">
    <name type="scientific">Jimgerdemannia flammicorona</name>
    <dbReference type="NCBI Taxonomy" id="994334"/>
    <lineage>
        <taxon>Eukaryota</taxon>
        <taxon>Fungi</taxon>
        <taxon>Fungi incertae sedis</taxon>
        <taxon>Mucoromycota</taxon>
        <taxon>Mucoromycotina</taxon>
        <taxon>Endogonomycetes</taxon>
        <taxon>Endogonales</taxon>
        <taxon>Endogonaceae</taxon>
        <taxon>Jimgerdemannia</taxon>
    </lineage>
</organism>
<dbReference type="EMBL" id="RBNJ01005453">
    <property type="protein sequence ID" value="RUS29206.1"/>
    <property type="molecule type" value="Genomic_DNA"/>
</dbReference>
<comment type="caution">
    <text evidence="2">The sequence shown here is derived from an EMBL/GenBank/DDBJ whole genome shotgun (WGS) entry which is preliminary data.</text>
</comment>
<proteinExistence type="predicted"/>
<reference evidence="2 3" key="1">
    <citation type="journal article" date="2018" name="New Phytol.">
        <title>Phylogenomics of Endogonaceae and evolution of mycorrhizas within Mucoromycota.</title>
        <authorList>
            <person name="Chang Y."/>
            <person name="Desiro A."/>
            <person name="Na H."/>
            <person name="Sandor L."/>
            <person name="Lipzen A."/>
            <person name="Clum A."/>
            <person name="Barry K."/>
            <person name="Grigoriev I.V."/>
            <person name="Martin F.M."/>
            <person name="Stajich J.E."/>
            <person name="Smith M.E."/>
            <person name="Bonito G."/>
            <person name="Spatafora J.W."/>
        </authorList>
    </citation>
    <scope>NUCLEOTIDE SEQUENCE [LARGE SCALE GENOMIC DNA]</scope>
    <source>
        <strain evidence="2 3">AD002</strain>
    </source>
</reference>
<sequence length="341" mass="35894">FFYDVEDDPYGREDDGNGGLFATLEEEVDLEELAKGLLPDFSLSNRMRRSVDMGKSGFGKKGGQMSEAGAKSGKNIGGGKTYQKNEFRSIHNNRKANTSRPPSVHVDDFTKGGGPASAGPSSADASKKPGLGNRRSIDIGASGQPLTSARGARAGTTAGTRKVGGAGRSNMVMPRPPMDGMGAWAYGKPMDFPAAAAAWNAEAAAAAAAVSGIPLQLMGPPMPKYPSDFDRRAMDDRPEYPGPPPPRYDTLGMRPYFDGPPGFYPTMGPPPPMGGPYDHQMQQRGSRGDIVAGSGGPLSPKWPQGPPPPQRIPGGMPGMPAGMRAMGGPNDRSSSSFRRRQ</sequence>
<evidence type="ECO:0000313" key="2">
    <source>
        <dbReference type="EMBL" id="RUS29206.1"/>
    </source>
</evidence>
<gene>
    <name evidence="2" type="ORF">BC938DRAFT_480929</name>
</gene>
<feature type="compositionally biased region" description="Low complexity" evidence="1">
    <location>
        <begin position="147"/>
        <end position="161"/>
    </location>
</feature>
<protein>
    <submittedName>
        <fullName evidence="2">Uncharacterized protein</fullName>
    </submittedName>
</protein>
<feature type="region of interest" description="Disordered" evidence="1">
    <location>
        <begin position="52"/>
        <end position="174"/>
    </location>
</feature>
<feature type="non-terminal residue" evidence="2">
    <location>
        <position position="1"/>
    </location>
</feature>
<evidence type="ECO:0000313" key="3">
    <source>
        <dbReference type="Proteomes" id="UP000274822"/>
    </source>
</evidence>
<dbReference type="AlphaFoldDB" id="A0A433QHC6"/>
<feature type="compositionally biased region" description="Low complexity" evidence="1">
    <location>
        <begin position="312"/>
        <end position="329"/>
    </location>
</feature>
<feature type="compositionally biased region" description="Polar residues" evidence="1">
    <location>
        <begin position="331"/>
        <end position="341"/>
    </location>
</feature>
<accession>A0A433QHC6</accession>